<dbReference type="AlphaFoldDB" id="V6Z667"/>
<name>V6Z667_STRAG</name>
<organism evidence="1 2">
    <name type="scientific">Streptococcus agalactiae LMG 14747</name>
    <dbReference type="NCBI Taxonomy" id="1154860"/>
    <lineage>
        <taxon>Bacteria</taxon>
        <taxon>Bacillati</taxon>
        <taxon>Bacillota</taxon>
        <taxon>Bacilli</taxon>
        <taxon>Lactobacillales</taxon>
        <taxon>Streptococcaceae</taxon>
        <taxon>Streptococcus</taxon>
    </lineage>
</organism>
<accession>V6Z667</accession>
<proteinExistence type="predicted"/>
<gene>
    <name evidence="1" type="ORF">SAG0136_07815</name>
</gene>
<dbReference type="EMBL" id="ANQC01000115">
    <property type="protein sequence ID" value="ESV55114.1"/>
    <property type="molecule type" value="Genomic_DNA"/>
</dbReference>
<sequence>MILAIKLMKKPHYPAFPALEKKTLFTHVDGFFA</sequence>
<reference evidence="1 2" key="1">
    <citation type="submission" date="2013-05" db="EMBL/GenBank/DDBJ databases">
        <authorList>
            <person name="Richards V.P."/>
            <person name="Durkin S.A.S."/>
            <person name="Kim M."/>
            <person name="Pavinski Bitar P.D."/>
            <person name="Stanhope M.J."/>
            <person name="Town C.D."/>
            <person name="Venter J.C."/>
        </authorList>
    </citation>
    <scope>NUCLEOTIDE SEQUENCE [LARGE SCALE GENOMIC DNA]</scope>
    <source>
        <strain evidence="1 2">LMG 14747</strain>
    </source>
</reference>
<evidence type="ECO:0000313" key="2">
    <source>
        <dbReference type="Proteomes" id="UP000018482"/>
    </source>
</evidence>
<protein>
    <submittedName>
        <fullName evidence="1">Uncharacterized protein</fullName>
    </submittedName>
</protein>
<dbReference type="Proteomes" id="UP000018482">
    <property type="component" value="Unassembled WGS sequence"/>
</dbReference>
<comment type="caution">
    <text evidence="1">The sequence shown here is derived from an EMBL/GenBank/DDBJ whole genome shotgun (WGS) entry which is preliminary data.</text>
</comment>
<evidence type="ECO:0000313" key="1">
    <source>
        <dbReference type="EMBL" id="ESV55114.1"/>
    </source>
</evidence>